<proteinExistence type="inferred from homology"/>
<dbReference type="PANTHER" id="PTHR12027">
    <property type="entry name" value="WNT RELATED"/>
    <property type="match status" value="1"/>
</dbReference>
<sequence>MLGSFKNDTPWRAIRFGLEVVHEFLSRLQLSSSAVGIRIVCDNIPGLVRRQRILCQRHPNAMLSVSEGARIGISECQYQFRHHRWNCSTLERDASVFGKVLLKIGSREAAFVYAISSAGVVYAITRACAKGQLLHCACDESKQVGYFYKGMNRDSHGTFTWGGCSDNIRFGNDFARKFVDAREKHQRDARALMNLHNNRAGRQAVAKHVKLECKCHGVSGSCTVRTCWQAMMDFRRIGNYLKRKYDGATEVTMNQAGTRLIVARRHHKKATRSDFVYFEASPDYCFPDNETGSLGTASRICNNTAQGSDGCDILCCGRGYDTTRNLRMAKCDCKFQWCCYVRCKECRKWVDEFTCKEYNQADIFMRKRRFDG</sequence>
<keyword evidence="6 11" id="KW-0879">Wnt signaling pathway</keyword>
<dbReference type="PANTHER" id="PTHR12027:SF37">
    <property type="entry name" value="PROTEIN WNT"/>
    <property type="match status" value="1"/>
</dbReference>
<evidence type="ECO:0000256" key="5">
    <source>
        <dbReference type="ARBA" id="ARBA00022530"/>
    </source>
</evidence>
<dbReference type="GO" id="GO:0005109">
    <property type="term" value="F:frizzled binding"/>
    <property type="evidence" value="ECO:0007669"/>
    <property type="project" value="TreeGrafter"/>
</dbReference>
<evidence type="ECO:0000256" key="1">
    <source>
        <dbReference type="ARBA" id="ARBA00004498"/>
    </source>
</evidence>
<dbReference type="STRING" id="126957.T1ITD0"/>
<evidence type="ECO:0000256" key="11">
    <source>
        <dbReference type="RuleBase" id="RU003500"/>
    </source>
</evidence>
<dbReference type="PhylomeDB" id="T1ITD0"/>
<keyword evidence="8" id="KW-1015">Disulfide bond</keyword>
<keyword evidence="4" id="KW-0964">Secreted</keyword>
<comment type="subcellular location">
    <subcellularLocation>
        <location evidence="1 11">Secreted</location>
        <location evidence="1 11">Extracellular space</location>
        <location evidence="1 11">Extracellular matrix</location>
    </subcellularLocation>
</comment>
<reference evidence="12" key="2">
    <citation type="submission" date="2015-02" db="UniProtKB">
        <authorList>
            <consortium name="EnsemblMetazoa"/>
        </authorList>
    </citation>
    <scope>IDENTIFICATION</scope>
</reference>
<dbReference type="AlphaFoldDB" id="T1ITD0"/>
<name>T1ITD0_STRMM</name>
<keyword evidence="10" id="KW-0449">Lipoprotein</keyword>
<dbReference type="GO" id="GO:0007517">
    <property type="term" value="P:muscle organ development"/>
    <property type="evidence" value="ECO:0007669"/>
    <property type="project" value="UniProtKB-ARBA"/>
</dbReference>
<dbReference type="Gene3D" id="3.30.2460.20">
    <property type="match status" value="1"/>
</dbReference>
<accession>T1ITD0</accession>
<dbReference type="OMA" id="SYPDIMQ"/>
<evidence type="ECO:0000256" key="8">
    <source>
        <dbReference type="ARBA" id="ARBA00023157"/>
    </source>
</evidence>
<evidence type="ECO:0000313" key="13">
    <source>
        <dbReference type="Proteomes" id="UP000014500"/>
    </source>
</evidence>
<dbReference type="Pfam" id="PF00110">
    <property type="entry name" value="wnt"/>
    <property type="match status" value="1"/>
</dbReference>
<dbReference type="PRINTS" id="PR01842">
    <property type="entry name" value="WNT2PROTEIN"/>
</dbReference>
<dbReference type="SMART" id="SM00097">
    <property type="entry name" value="WNT1"/>
    <property type="match status" value="1"/>
</dbReference>
<comment type="similarity">
    <text evidence="2 11">Belongs to the Wnt family.</text>
</comment>
<dbReference type="GO" id="GO:0005125">
    <property type="term" value="F:cytokine activity"/>
    <property type="evidence" value="ECO:0007669"/>
    <property type="project" value="TreeGrafter"/>
</dbReference>
<dbReference type="eggNOG" id="KOG3913">
    <property type="taxonomic scope" value="Eukaryota"/>
</dbReference>
<dbReference type="FunFam" id="3.30.2460.20:FF:000001">
    <property type="entry name" value="Wnt homolog"/>
    <property type="match status" value="1"/>
</dbReference>
<dbReference type="InterPro" id="IPR043158">
    <property type="entry name" value="Wnt_C"/>
</dbReference>
<evidence type="ECO:0000256" key="6">
    <source>
        <dbReference type="ARBA" id="ARBA00022687"/>
    </source>
</evidence>
<evidence type="ECO:0000256" key="10">
    <source>
        <dbReference type="ARBA" id="ARBA00023288"/>
    </source>
</evidence>
<keyword evidence="13" id="KW-1185">Reference proteome</keyword>
<reference evidence="13" key="1">
    <citation type="submission" date="2011-05" db="EMBL/GenBank/DDBJ databases">
        <authorList>
            <person name="Richards S.R."/>
            <person name="Qu J."/>
            <person name="Jiang H."/>
            <person name="Jhangiani S.N."/>
            <person name="Agravi P."/>
            <person name="Goodspeed R."/>
            <person name="Gross S."/>
            <person name="Mandapat C."/>
            <person name="Jackson L."/>
            <person name="Mathew T."/>
            <person name="Pu L."/>
            <person name="Thornton R."/>
            <person name="Saada N."/>
            <person name="Wilczek-Boney K.B."/>
            <person name="Lee S."/>
            <person name="Kovar C."/>
            <person name="Wu Y."/>
            <person name="Scherer S.E."/>
            <person name="Worley K.C."/>
            <person name="Muzny D.M."/>
            <person name="Gibbs R."/>
        </authorList>
    </citation>
    <scope>NUCLEOTIDE SEQUENCE</scope>
    <source>
        <strain evidence="13">Brora</strain>
    </source>
</reference>
<dbReference type="CDD" id="cd19334">
    <property type="entry name" value="Wnt_Wnt2_like"/>
    <property type="match status" value="1"/>
</dbReference>
<evidence type="ECO:0000256" key="4">
    <source>
        <dbReference type="ARBA" id="ARBA00022525"/>
    </source>
</evidence>
<protein>
    <recommendedName>
        <fullName evidence="11">Protein Wnt</fullName>
    </recommendedName>
</protein>
<dbReference type="GO" id="GO:0000902">
    <property type="term" value="P:cell morphogenesis"/>
    <property type="evidence" value="ECO:0007669"/>
    <property type="project" value="UniProtKB-ARBA"/>
</dbReference>
<organism evidence="12 13">
    <name type="scientific">Strigamia maritima</name>
    <name type="common">European centipede</name>
    <name type="synonym">Geophilus maritimus</name>
    <dbReference type="NCBI Taxonomy" id="126957"/>
    <lineage>
        <taxon>Eukaryota</taxon>
        <taxon>Metazoa</taxon>
        <taxon>Ecdysozoa</taxon>
        <taxon>Arthropoda</taxon>
        <taxon>Myriapoda</taxon>
        <taxon>Chilopoda</taxon>
        <taxon>Pleurostigmophora</taxon>
        <taxon>Geophilomorpha</taxon>
        <taxon>Linotaeniidae</taxon>
        <taxon>Strigamia</taxon>
    </lineage>
</organism>
<dbReference type="EMBL" id="JH431477">
    <property type="status" value="NOT_ANNOTATED_CDS"/>
    <property type="molecule type" value="Genomic_DNA"/>
</dbReference>
<dbReference type="InterPro" id="IPR009140">
    <property type="entry name" value="Wnt2"/>
</dbReference>
<dbReference type="GO" id="GO:0005615">
    <property type="term" value="C:extracellular space"/>
    <property type="evidence" value="ECO:0007669"/>
    <property type="project" value="TreeGrafter"/>
</dbReference>
<dbReference type="Proteomes" id="UP000014500">
    <property type="component" value="Unassembled WGS sequence"/>
</dbReference>
<dbReference type="PROSITE" id="PS00246">
    <property type="entry name" value="WNT1"/>
    <property type="match status" value="1"/>
</dbReference>
<evidence type="ECO:0000256" key="7">
    <source>
        <dbReference type="ARBA" id="ARBA00022729"/>
    </source>
</evidence>
<dbReference type="InterPro" id="IPR005817">
    <property type="entry name" value="Wnt"/>
</dbReference>
<dbReference type="GO" id="GO:0060070">
    <property type="term" value="P:canonical Wnt signaling pathway"/>
    <property type="evidence" value="ECO:0007669"/>
    <property type="project" value="TreeGrafter"/>
</dbReference>
<dbReference type="HOGENOM" id="CLU_033039_1_4_1"/>
<keyword evidence="7" id="KW-0732">Signal</keyword>
<evidence type="ECO:0000256" key="2">
    <source>
        <dbReference type="ARBA" id="ARBA00005683"/>
    </source>
</evidence>
<keyword evidence="9" id="KW-0325">Glycoprotein</keyword>
<evidence type="ECO:0000313" key="12">
    <source>
        <dbReference type="EnsemblMetazoa" id="SMAR004376-PA"/>
    </source>
</evidence>
<dbReference type="InterPro" id="IPR018161">
    <property type="entry name" value="Wnt_CS"/>
</dbReference>
<dbReference type="EnsemblMetazoa" id="SMAR004376-RA">
    <property type="protein sequence ID" value="SMAR004376-PA"/>
    <property type="gene ID" value="SMAR004376"/>
</dbReference>
<evidence type="ECO:0000256" key="3">
    <source>
        <dbReference type="ARBA" id="ARBA00022473"/>
    </source>
</evidence>
<keyword evidence="5" id="KW-0272">Extracellular matrix</keyword>
<dbReference type="GO" id="GO:0045165">
    <property type="term" value="P:cell fate commitment"/>
    <property type="evidence" value="ECO:0007669"/>
    <property type="project" value="TreeGrafter"/>
</dbReference>
<evidence type="ECO:0000256" key="9">
    <source>
        <dbReference type="ARBA" id="ARBA00023180"/>
    </source>
</evidence>
<dbReference type="PRINTS" id="PR01349">
    <property type="entry name" value="WNTPROTEIN"/>
</dbReference>
<comment type="function">
    <text evidence="11">Ligand for members of the frizzled family of seven transmembrane receptors.</text>
</comment>
<dbReference type="GO" id="GO:0030182">
    <property type="term" value="P:neuron differentiation"/>
    <property type="evidence" value="ECO:0007669"/>
    <property type="project" value="TreeGrafter"/>
</dbReference>
<keyword evidence="3 11" id="KW-0217">Developmental protein</keyword>